<dbReference type="GO" id="GO:0005634">
    <property type="term" value="C:nucleus"/>
    <property type="evidence" value="ECO:0007669"/>
    <property type="project" value="UniProtKB-SubCell"/>
</dbReference>
<keyword evidence="2" id="KW-0805">Transcription regulation</keyword>
<dbReference type="PANTHER" id="PTHR31845">
    <property type="entry name" value="FINGER DOMAIN PROTEIN, PUTATIVE-RELATED"/>
    <property type="match status" value="1"/>
</dbReference>
<dbReference type="PANTHER" id="PTHR31845:SF17">
    <property type="entry name" value="ZN(II)2CYS6 TRANSCRIPTION FACTOR (EUROFUNG)"/>
    <property type="match status" value="1"/>
</dbReference>
<dbReference type="InterPro" id="IPR007219">
    <property type="entry name" value="XnlR_reg_dom"/>
</dbReference>
<dbReference type="AlphaFoldDB" id="A0A9P5CY67"/>
<keyword evidence="9" id="KW-1185">Reference proteome</keyword>
<dbReference type="GO" id="GO:0000976">
    <property type="term" value="F:transcription cis-regulatory region binding"/>
    <property type="evidence" value="ECO:0007669"/>
    <property type="project" value="TreeGrafter"/>
</dbReference>
<evidence type="ECO:0000313" key="9">
    <source>
        <dbReference type="Proteomes" id="UP000749293"/>
    </source>
</evidence>
<evidence type="ECO:0000256" key="5">
    <source>
        <dbReference type="ARBA" id="ARBA00023242"/>
    </source>
</evidence>
<keyword evidence="5" id="KW-0539">Nucleus</keyword>
<dbReference type="RefSeq" id="XP_035318700.1">
    <property type="nucleotide sequence ID" value="XM_035465435.1"/>
</dbReference>
<feature type="region of interest" description="Disordered" evidence="6">
    <location>
        <begin position="91"/>
        <end position="128"/>
    </location>
</feature>
<dbReference type="GeneID" id="55969687"/>
<evidence type="ECO:0000259" key="7">
    <source>
        <dbReference type="SMART" id="SM00906"/>
    </source>
</evidence>
<gene>
    <name evidence="8" type="ORF">GMORB2_3459</name>
</gene>
<dbReference type="CDD" id="cd12148">
    <property type="entry name" value="fungal_TF_MHR"/>
    <property type="match status" value="1"/>
</dbReference>
<accession>A0A9P5CY67</accession>
<name>A0A9P5CY67_9HYPO</name>
<evidence type="ECO:0000256" key="1">
    <source>
        <dbReference type="ARBA" id="ARBA00004123"/>
    </source>
</evidence>
<keyword evidence="3" id="KW-0238">DNA-binding</keyword>
<dbReference type="GO" id="GO:0008270">
    <property type="term" value="F:zinc ion binding"/>
    <property type="evidence" value="ECO:0007669"/>
    <property type="project" value="InterPro"/>
</dbReference>
<dbReference type="GO" id="GO:0000981">
    <property type="term" value="F:DNA-binding transcription factor activity, RNA polymerase II-specific"/>
    <property type="evidence" value="ECO:0007669"/>
    <property type="project" value="TreeGrafter"/>
</dbReference>
<protein>
    <submittedName>
        <fullName evidence="8">Fungal trans</fullName>
    </submittedName>
</protein>
<feature type="region of interest" description="Disordered" evidence="6">
    <location>
        <begin position="21"/>
        <end position="73"/>
    </location>
</feature>
<comment type="caution">
    <text evidence="8">The sequence shown here is derived from an EMBL/GenBank/DDBJ whole genome shotgun (WGS) entry which is preliminary data.</text>
</comment>
<dbReference type="InterPro" id="IPR051089">
    <property type="entry name" value="prtT"/>
</dbReference>
<dbReference type="EMBL" id="JAANYQ010000019">
    <property type="protein sequence ID" value="KAF4120048.1"/>
    <property type="molecule type" value="Genomic_DNA"/>
</dbReference>
<evidence type="ECO:0000256" key="4">
    <source>
        <dbReference type="ARBA" id="ARBA00023163"/>
    </source>
</evidence>
<evidence type="ECO:0000256" key="6">
    <source>
        <dbReference type="SAM" id="MobiDB-lite"/>
    </source>
</evidence>
<evidence type="ECO:0000256" key="2">
    <source>
        <dbReference type="ARBA" id="ARBA00023015"/>
    </source>
</evidence>
<dbReference type="OrthoDB" id="1925334at2759"/>
<organism evidence="8 9">
    <name type="scientific">Geosmithia morbida</name>
    <dbReference type="NCBI Taxonomy" id="1094350"/>
    <lineage>
        <taxon>Eukaryota</taxon>
        <taxon>Fungi</taxon>
        <taxon>Dikarya</taxon>
        <taxon>Ascomycota</taxon>
        <taxon>Pezizomycotina</taxon>
        <taxon>Sordariomycetes</taxon>
        <taxon>Hypocreomycetidae</taxon>
        <taxon>Hypocreales</taxon>
        <taxon>Bionectriaceae</taxon>
        <taxon>Geosmithia</taxon>
    </lineage>
</organism>
<evidence type="ECO:0000313" key="8">
    <source>
        <dbReference type="EMBL" id="KAF4120048.1"/>
    </source>
</evidence>
<feature type="domain" description="Xylanolytic transcriptional activator regulatory" evidence="7">
    <location>
        <begin position="243"/>
        <end position="319"/>
    </location>
</feature>
<dbReference type="Proteomes" id="UP000749293">
    <property type="component" value="Unassembled WGS sequence"/>
</dbReference>
<dbReference type="GO" id="GO:0006351">
    <property type="term" value="P:DNA-templated transcription"/>
    <property type="evidence" value="ECO:0007669"/>
    <property type="project" value="InterPro"/>
</dbReference>
<dbReference type="SMART" id="SM00906">
    <property type="entry name" value="Fungal_trans"/>
    <property type="match status" value="1"/>
</dbReference>
<sequence length="574" mass="62232">MAVDMEMLHAQLYRITEKLGLSPPPRLQSIKTSDLPAPISGESSDSSHRGTHATSDIGPSCDNSPVLLPEDDTGLPHVPIHSLYRLTKLRALRSPQADPGRPDDRAGGGAGISNGSITGHTDSSNDAVDDLVSRGQLALDDAERLFRMYMDHLDHFMYGIGGAYATLDALRRGSRLLAVSIFTVAALHMTDTGESPTSAPPGLYGTCMGELRHLMAATLFQRRMDHDDVRAMCIASYWLSDVSWNLSGYAIRRAAGLNLAGQHVRAVQTGAPDAVDAVRLWYVLYICDQHLSTLYGRHAMIRYDDDAALSGWEAFRQAESATDEDQRLASQVALLNIMQRMRAVDDTPATVLAVHTTGFGRQLDRWLAHWSVVVPARHNHIGGFPRNGVLLHYHFATLHLHAQVFQGADAKAVAATTIAGPVRDSAVAAVTAATAIVEMLITNPEMRPALVGMPSYMHAMTGYACMFLARLATQPHLDDVVQTSVVVGLVKRLIALYRSAPVGRWHLVKLMGDGLDKIIAKLQDTADNSNVTAETLGNAGIDFTKMDLAGFDAALESDALFYSFDDDANISGLF</sequence>
<reference evidence="8" key="1">
    <citation type="submission" date="2020-03" db="EMBL/GenBank/DDBJ databases">
        <title>Site-based positive gene gene selection in Geosmithia morbida across the United States reveals a broad range of putative effectors and factors for local host and environmental adapation.</title>
        <authorList>
            <person name="Onufrak A."/>
            <person name="Murdoch R.W."/>
            <person name="Gazis R."/>
            <person name="Huff M."/>
            <person name="Staton M."/>
            <person name="Klingeman W."/>
            <person name="Hadziabdic D."/>
        </authorList>
    </citation>
    <scope>NUCLEOTIDE SEQUENCE</scope>
    <source>
        <strain evidence="8">1262</strain>
    </source>
</reference>
<comment type="subcellular location">
    <subcellularLocation>
        <location evidence="1">Nucleus</location>
    </subcellularLocation>
</comment>
<keyword evidence="4" id="KW-0804">Transcription</keyword>
<evidence type="ECO:0000256" key="3">
    <source>
        <dbReference type="ARBA" id="ARBA00023125"/>
    </source>
</evidence>
<proteinExistence type="predicted"/>